<dbReference type="InterPro" id="IPR013787">
    <property type="entry name" value="S100_Ca-bd_sub"/>
</dbReference>
<gene>
    <name evidence="3" type="primary">s100v2</name>
</gene>
<evidence type="ECO:0000313" key="2">
    <source>
        <dbReference type="Proteomes" id="UP000504632"/>
    </source>
</evidence>
<sequence length="103" mass="11140">MATEYSDLERAIDTLVTNFHAASADNSATLKTEEFKGLLSSQLPNLVKTSGTDGLGEVLKQMGVNDGEGITFKHFWNLIQTVATSQHGLLSHEKVSKCSCVLL</sequence>
<dbReference type="OrthoDB" id="8442111at2759"/>
<name>A0A6J2WJU4_CHACN</name>
<dbReference type="InterPro" id="IPR011992">
    <property type="entry name" value="EF-hand-dom_pair"/>
</dbReference>
<dbReference type="CTD" id="336965"/>
<reference evidence="3" key="1">
    <citation type="submission" date="2025-08" db="UniProtKB">
        <authorList>
            <consortium name="RefSeq"/>
        </authorList>
    </citation>
    <scope>IDENTIFICATION</scope>
</reference>
<dbReference type="GeneID" id="115824995"/>
<dbReference type="SMART" id="SM01394">
    <property type="entry name" value="S_100"/>
    <property type="match status" value="1"/>
</dbReference>
<evidence type="ECO:0000313" key="3">
    <source>
        <dbReference type="RefSeq" id="XP_030644573.1"/>
    </source>
</evidence>
<feature type="domain" description="S100/CaBP-9k-type calcium binding subdomain" evidence="1">
    <location>
        <begin position="8"/>
        <end position="48"/>
    </location>
</feature>
<evidence type="ECO:0000259" key="1">
    <source>
        <dbReference type="SMART" id="SM01394"/>
    </source>
</evidence>
<dbReference type="Gene3D" id="1.10.238.10">
    <property type="entry name" value="EF-hand"/>
    <property type="match status" value="1"/>
</dbReference>
<protein>
    <submittedName>
        <fullName evidence="3">S100 calcium binding protein V2</fullName>
    </submittedName>
</protein>
<dbReference type="Proteomes" id="UP000504632">
    <property type="component" value="Chromosome 12"/>
</dbReference>
<dbReference type="SUPFAM" id="SSF47473">
    <property type="entry name" value="EF-hand"/>
    <property type="match status" value="1"/>
</dbReference>
<dbReference type="CDD" id="cd05022">
    <property type="entry name" value="S-100A13"/>
    <property type="match status" value="1"/>
</dbReference>
<organism evidence="2 3">
    <name type="scientific">Chanos chanos</name>
    <name type="common">Milkfish</name>
    <name type="synonym">Mugil chanos</name>
    <dbReference type="NCBI Taxonomy" id="29144"/>
    <lineage>
        <taxon>Eukaryota</taxon>
        <taxon>Metazoa</taxon>
        <taxon>Chordata</taxon>
        <taxon>Craniata</taxon>
        <taxon>Vertebrata</taxon>
        <taxon>Euteleostomi</taxon>
        <taxon>Actinopterygii</taxon>
        <taxon>Neopterygii</taxon>
        <taxon>Teleostei</taxon>
        <taxon>Ostariophysi</taxon>
        <taxon>Gonorynchiformes</taxon>
        <taxon>Chanidae</taxon>
        <taxon>Chanos</taxon>
    </lineage>
</organism>
<proteinExistence type="predicted"/>
<dbReference type="Pfam" id="PF01023">
    <property type="entry name" value="S_100"/>
    <property type="match status" value="1"/>
</dbReference>
<dbReference type="RefSeq" id="XP_030644573.1">
    <property type="nucleotide sequence ID" value="XM_030788713.1"/>
</dbReference>
<dbReference type="InParanoid" id="A0A6J2WJU4"/>
<keyword evidence="2" id="KW-1185">Reference proteome</keyword>
<dbReference type="AlphaFoldDB" id="A0A6J2WJU4"/>
<accession>A0A6J2WJU4</accession>